<reference evidence="2" key="1">
    <citation type="submission" date="2011-01" db="EMBL/GenBank/DDBJ databases">
        <title>Complete sequence of plasmid1 of Acidobacterium sp. MP5ACTX9.</title>
        <authorList>
            <consortium name="US DOE Joint Genome Institute"/>
            <person name="Lucas S."/>
            <person name="Copeland A."/>
            <person name="Lapidus A."/>
            <person name="Cheng J.-F."/>
            <person name="Goodwin L."/>
            <person name="Pitluck S."/>
            <person name="Teshima H."/>
            <person name="Detter J.C."/>
            <person name="Han C."/>
            <person name="Tapia R."/>
            <person name="Land M."/>
            <person name="Hauser L."/>
            <person name="Kyrpides N."/>
            <person name="Ivanova N."/>
            <person name="Ovchinnikova G."/>
            <person name="Pagani I."/>
            <person name="Rawat S.R."/>
            <person name="Mannisto M."/>
            <person name="Haggblom M.M."/>
            <person name="Woyke T."/>
        </authorList>
    </citation>
    <scope>NUCLEOTIDE SEQUENCE [LARGE SCALE GENOMIC DNA]</scope>
    <source>
        <strain evidence="2">MP5ACTX9</strain>
        <plasmid evidence="2">Plasmid pACIX901</plasmid>
    </source>
</reference>
<dbReference type="HOGENOM" id="CLU_2617046_0_0_0"/>
<dbReference type="Proteomes" id="UP000000343">
    <property type="component" value="Plasmid pACIX901"/>
</dbReference>
<geneLocation type="plasmid" evidence="1 2">
    <name>pACIX901</name>
</geneLocation>
<sequence length="78" mass="8546">MRRELSAGKNEGFTPTRVRGPKVFKANDLGLDFRLQTDHAPPAKREVLGCSETARNRTPEAPAVPLFAGELQALIRSS</sequence>
<evidence type="ECO:0000313" key="1">
    <source>
        <dbReference type="EMBL" id="ADW70919.1"/>
    </source>
</evidence>
<gene>
    <name evidence="1" type="ordered locus">AciX9_4139</name>
</gene>
<keyword evidence="1" id="KW-0614">Plasmid</keyword>
<dbReference type="KEGG" id="acm:AciX9_4139"/>
<dbReference type="EMBL" id="CP002481">
    <property type="protein sequence ID" value="ADW70919.1"/>
    <property type="molecule type" value="Genomic_DNA"/>
</dbReference>
<protein>
    <submittedName>
        <fullName evidence="1">Uncharacterized protein</fullName>
    </submittedName>
</protein>
<evidence type="ECO:0000313" key="2">
    <source>
        <dbReference type="Proteomes" id="UP000000343"/>
    </source>
</evidence>
<dbReference type="AlphaFoldDB" id="E8X635"/>
<organism evidence="2">
    <name type="scientific">Granulicella tundricola (strain ATCC BAA-1859 / DSM 23138 / MP5ACTX9)</name>
    <dbReference type="NCBI Taxonomy" id="1198114"/>
    <lineage>
        <taxon>Bacteria</taxon>
        <taxon>Pseudomonadati</taxon>
        <taxon>Acidobacteriota</taxon>
        <taxon>Terriglobia</taxon>
        <taxon>Terriglobales</taxon>
        <taxon>Acidobacteriaceae</taxon>
        <taxon>Granulicella</taxon>
    </lineage>
</organism>
<proteinExistence type="predicted"/>
<accession>E8X635</accession>
<name>E8X635_GRATM</name>
<keyword evidence="2" id="KW-1185">Reference proteome</keyword>